<evidence type="ECO:0000313" key="2">
    <source>
        <dbReference type="Proteomes" id="UP000095767"/>
    </source>
</evidence>
<keyword evidence="2" id="KW-1185">Reference proteome</keyword>
<dbReference type="AlphaFoldDB" id="A0A1E5VBP9"/>
<sequence>LCERDECALCAQETWFRILRRVGLQDLTPQTTSSFPEWWTTARKMVAKTRRQSSDSMAWLVAWSFWRERNNRVHNHAALQILEEVRLWALAGFCGLQVLLRIRQLS</sequence>
<comment type="caution">
    <text evidence="1">The sequence shown here is derived from an EMBL/GenBank/DDBJ whole genome shotgun (WGS) entry which is preliminary data.</text>
</comment>
<evidence type="ECO:0000313" key="1">
    <source>
        <dbReference type="EMBL" id="OEL22576.1"/>
    </source>
</evidence>
<reference evidence="1 2" key="1">
    <citation type="submission" date="2016-09" db="EMBL/GenBank/DDBJ databases">
        <title>The draft genome of Dichanthelium oligosanthes: A C3 panicoid grass species.</title>
        <authorList>
            <person name="Studer A.J."/>
            <person name="Schnable J.C."/>
            <person name="Brutnell T.P."/>
        </authorList>
    </citation>
    <scope>NUCLEOTIDE SEQUENCE [LARGE SCALE GENOMIC DNA]</scope>
    <source>
        <strain evidence="2">cv. Kellogg 1175</strain>
        <tissue evidence="1">Leaf</tissue>
    </source>
</reference>
<gene>
    <name evidence="1" type="ORF">BAE44_0016404</name>
</gene>
<dbReference type="OrthoDB" id="686619at2759"/>
<proteinExistence type="predicted"/>
<protein>
    <submittedName>
        <fullName evidence="1">Uncharacterized protein</fullName>
    </submittedName>
</protein>
<dbReference type="Proteomes" id="UP000095767">
    <property type="component" value="Unassembled WGS sequence"/>
</dbReference>
<organism evidence="1 2">
    <name type="scientific">Dichanthelium oligosanthes</name>
    <dbReference type="NCBI Taxonomy" id="888268"/>
    <lineage>
        <taxon>Eukaryota</taxon>
        <taxon>Viridiplantae</taxon>
        <taxon>Streptophyta</taxon>
        <taxon>Embryophyta</taxon>
        <taxon>Tracheophyta</taxon>
        <taxon>Spermatophyta</taxon>
        <taxon>Magnoliopsida</taxon>
        <taxon>Liliopsida</taxon>
        <taxon>Poales</taxon>
        <taxon>Poaceae</taxon>
        <taxon>PACMAD clade</taxon>
        <taxon>Panicoideae</taxon>
        <taxon>Panicodae</taxon>
        <taxon>Paniceae</taxon>
        <taxon>Dichantheliinae</taxon>
        <taxon>Dichanthelium</taxon>
    </lineage>
</organism>
<dbReference type="EMBL" id="LWDX02044973">
    <property type="protein sequence ID" value="OEL22576.1"/>
    <property type="molecule type" value="Genomic_DNA"/>
</dbReference>
<feature type="non-terminal residue" evidence="1">
    <location>
        <position position="1"/>
    </location>
</feature>
<accession>A0A1E5VBP9</accession>
<name>A0A1E5VBP9_9POAL</name>